<evidence type="ECO:0000313" key="2">
    <source>
        <dbReference type="EMBL" id="CAF1653005.1"/>
    </source>
</evidence>
<name>A0A815SU64_9BILA</name>
<evidence type="ECO:0000313" key="3">
    <source>
        <dbReference type="Proteomes" id="UP000663854"/>
    </source>
</evidence>
<proteinExistence type="predicted"/>
<comment type="caution">
    <text evidence="1">The sequence shown here is derived from an EMBL/GenBank/DDBJ whole genome shotgun (WGS) entry which is preliminary data.</text>
</comment>
<keyword evidence="4" id="KW-1185">Reference proteome</keyword>
<evidence type="ECO:0000313" key="1">
    <source>
        <dbReference type="EMBL" id="CAF1494839.1"/>
    </source>
</evidence>
<dbReference type="EMBL" id="CAJNOH010009230">
    <property type="protein sequence ID" value="CAF1494839.1"/>
    <property type="molecule type" value="Genomic_DNA"/>
</dbReference>
<dbReference type="Proteomes" id="UP000663870">
    <property type="component" value="Unassembled WGS sequence"/>
</dbReference>
<dbReference type="EMBL" id="CAJNOL010010984">
    <property type="protein sequence ID" value="CAF1653005.1"/>
    <property type="molecule type" value="Genomic_DNA"/>
</dbReference>
<organism evidence="1 3">
    <name type="scientific">Rotaria sordida</name>
    <dbReference type="NCBI Taxonomy" id="392033"/>
    <lineage>
        <taxon>Eukaryota</taxon>
        <taxon>Metazoa</taxon>
        <taxon>Spiralia</taxon>
        <taxon>Gnathifera</taxon>
        <taxon>Rotifera</taxon>
        <taxon>Eurotatoria</taxon>
        <taxon>Bdelloidea</taxon>
        <taxon>Philodinida</taxon>
        <taxon>Philodinidae</taxon>
        <taxon>Rotaria</taxon>
    </lineage>
</organism>
<gene>
    <name evidence="2" type="ORF">JXQ802_LOCUS54854</name>
    <name evidence="1" type="ORF">PYM288_LOCUS38357</name>
</gene>
<evidence type="ECO:0000313" key="4">
    <source>
        <dbReference type="Proteomes" id="UP000663870"/>
    </source>
</evidence>
<protein>
    <submittedName>
        <fullName evidence="1">Uncharacterized protein</fullName>
    </submittedName>
</protein>
<reference evidence="1" key="1">
    <citation type="submission" date="2021-02" db="EMBL/GenBank/DDBJ databases">
        <authorList>
            <person name="Nowell W R."/>
        </authorList>
    </citation>
    <scope>NUCLEOTIDE SEQUENCE</scope>
</reference>
<dbReference type="AlphaFoldDB" id="A0A815SU64"/>
<sequence length="150" mass="17273">MNNDEIIPCKEIAFDNVLRTYVKAELRDAKCPDETTFDQFVAQTYGKTGVPTVLQSPAVWIGTLKRLLMRVLSANTIHLDTPLQYYLERIDMWSGNITEEHLQSVEIKETFLLQHTYIILCELDSREKALYQTELPVTTGKPIPNIEDKK</sequence>
<dbReference type="Proteomes" id="UP000663854">
    <property type="component" value="Unassembled WGS sequence"/>
</dbReference>
<accession>A0A815SU64</accession>